<evidence type="ECO:0000259" key="2">
    <source>
        <dbReference type="Pfam" id="PF18623"/>
    </source>
</evidence>
<dbReference type="InterPro" id="IPR041419">
    <property type="entry name" value="TnsE_C"/>
</dbReference>
<sequence>MKLKGVENNSVIREIGSLFRRHDDSGWHINVKLEPGQKKQHVGVSQIPILARRRVVNATEQPLPAGFLKRVVIENTRLWLAEPIDACPIPVVSRQGDGRQWCFNFEFGGTRYYLPQLELARALFLHHAYITRLALIPGGLSHEFDVQRIDNLSRALINILPNCTLPLYVRGDHELRRALAWILLDDDARQSFESIARYQLQNGYDTDKYRLWQFQFEPPPLAGVALTLRGHYRHELEVFFVYEIHGVSNLTCHCPASVDFVDPRFAVKRPGQGRAVLSGLQTGPELEIDDEQEPKTDKTEFRIETPAVTFEFVNPIQTTRIAKGKGQATGRGQGGTQSAFPENKRLLVSTDEASTQGVLPSADYDGLRDRSDDTDFYVGKFKAFNTMVLQLVSKPNCHHIHRETRKLPAIDGYSKHMLADGNPRYLTFHIIRKDDQVYALMEVDTSDNKNSLSTLLLRHQDMQFDWERTIRELEIRLIKGSLVWPSKFIKKIFGNGGRRISHPMSSPENKSLLDQDAIVRWAERVYEDME</sequence>
<feature type="domain" description="TnsE C-terminal" evidence="2">
    <location>
        <begin position="380"/>
        <end position="525"/>
    </location>
</feature>
<name>A0A1C2I0K5_ACITH</name>
<dbReference type="EMBL" id="LWSA01000059">
    <property type="protein sequence ID" value="OCX74819.1"/>
    <property type="molecule type" value="Genomic_DNA"/>
</dbReference>
<dbReference type="RefSeq" id="WP_024895063.1">
    <property type="nucleotide sequence ID" value="NZ_JABBDU010000038.1"/>
</dbReference>
<proteinExistence type="predicted"/>
<gene>
    <name evidence="3" type="ORF">A6P07_05045</name>
</gene>
<evidence type="ECO:0000313" key="3">
    <source>
        <dbReference type="EMBL" id="OCX74819.1"/>
    </source>
</evidence>
<evidence type="ECO:0000313" key="4">
    <source>
        <dbReference type="Proteomes" id="UP000094893"/>
    </source>
</evidence>
<dbReference type="Proteomes" id="UP000094893">
    <property type="component" value="Unassembled WGS sequence"/>
</dbReference>
<organism evidence="3 4">
    <name type="scientific">Acidithiobacillus thiooxidans</name>
    <name type="common">Thiobacillus thiooxidans</name>
    <dbReference type="NCBI Taxonomy" id="930"/>
    <lineage>
        <taxon>Bacteria</taxon>
        <taxon>Pseudomonadati</taxon>
        <taxon>Pseudomonadota</taxon>
        <taxon>Acidithiobacillia</taxon>
        <taxon>Acidithiobacillales</taxon>
        <taxon>Acidithiobacillaceae</taxon>
        <taxon>Acidithiobacillus</taxon>
    </lineage>
</organism>
<comment type="caution">
    <text evidence="3">The sequence shown here is derived from an EMBL/GenBank/DDBJ whole genome shotgun (WGS) entry which is preliminary data.</text>
</comment>
<accession>A0A1C2I0K5</accession>
<reference evidence="3 4" key="1">
    <citation type="journal article" date="2016" name="Int. J. Mol. Sci.">
        <title>Comparative genomics of the extreme acidophile Acidithiobacillus thiooxidans reveals intraspecific divergence and niche adaptation.</title>
        <authorList>
            <person name="Zhang X."/>
            <person name="Feng X."/>
            <person name="Tao J."/>
            <person name="Ma L."/>
            <person name="Xiao Y."/>
            <person name="Liang Y."/>
            <person name="Liu X."/>
            <person name="Yin H."/>
        </authorList>
    </citation>
    <scope>NUCLEOTIDE SEQUENCE [LARGE SCALE GENOMIC DNA]</scope>
    <source>
        <strain evidence="3 4">A02</strain>
    </source>
</reference>
<dbReference type="Pfam" id="PF18623">
    <property type="entry name" value="TnsE_C"/>
    <property type="match status" value="1"/>
</dbReference>
<dbReference type="AlphaFoldDB" id="A0A1C2I0K5"/>
<dbReference type="STRING" id="930.GCA_002079865_04018"/>
<feature type="region of interest" description="Disordered" evidence="1">
    <location>
        <begin position="321"/>
        <end position="342"/>
    </location>
</feature>
<protein>
    <submittedName>
        <fullName evidence="3">Transcriptional antiterminator</fullName>
    </submittedName>
</protein>
<evidence type="ECO:0000256" key="1">
    <source>
        <dbReference type="SAM" id="MobiDB-lite"/>
    </source>
</evidence>